<feature type="chain" id="PRO_5008147349" evidence="3">
    <location>
        <begin position="26"/>
        <end position="116"/>
    </location>
</feature>
<dbReference type="GO" id="GO:0006508">
    <property type="term" value="P:proteolysis"/>
    <property type="evidence" value="ECO:0007669"/>
    <property type="project" value="InterPro"/>
</dbReference>
<comment type="similarity">
    <text evidence="1">Belongs to the peptidase A1 family.</text>
</comment>
<name>A0A183CAH1_GLOPA</name>
<sequence length="116" mass="12558">MVRKFVTALALLSLVALLGTGAASGHQLQQGQQAAKGMTSVPLRRMDTLRTHLAAAGSLEQYLKHLHESSRQRWERMFSRSKLPKDSVASDADARVGTDAVFHNSPKGSAAHPKNV</sequence>
<reference evidence="5" key="1">
    <citation type="submission" date="2014-05" db="EMBL/GenBank/DDBJ databases">
        <title>The genome and life-stage specific transcriptomes of Globodera pallida elucidate key aspects of plant parasitism by a cyst nematode.</title>
        <authorList>
            <person name="Cotton J.A."/>
            <person name="Lilley C.J."/>
            <person name="Jones L.M."/>
            <person name="Kikuchi T."/>
            <person name="Reid A.J."/>
            <person name="Thorpe P."/>
            <person name="Tsai I.J."/>
            <person name="Beasley H."/>
            <person name="Blok V."/>
            <person name="Cock P.J.A."/>
            <person name="Van den Akker S.E."/>
            <person name="Holroyd N."/>
            <person name="Hunt M."/>
            <person name="Mantelin S."/>
            <person name="Naghra H."/>
            <person name="Pain A."/>
            <person name="Palomares-Rius J.E."/>
            <person name="Zarowiecki M."/>
            <person name="Berriman M."/>
            <person name="Jones J.T."/>
            <person name="Urwin P.E."/>
        </authorList>
    </citation>
    <scope>NUCLEOTIDE SEQUENCE [LARGE SCALE GENOMIC DNA]</scope>
    <source>
        <strain evidence="5">Lindley</strain>
    </source>
</reference>
<dbReference type="Proteomes" id="UP000050741">
    <property type="component" value="Unassembled WGS sequence"/>
</dbReference>
<dbReference type="GO" id="GO:0004190">
    <property type="term" value="F:aspartic-type endopeptidase activity"/>
    <property type="evidence" value="ECO:0007669"/>
    <property type="project" value="InterPro"/>
</dbReference>
<evidence type="ECO:0000259" key="4">
    <source>
        <dbReference type="Pfam" id="PF07966"/>
    </source>
</evidence>
<evidence type="ECO:0000313" key="6">
    <source>
        <dbReference type="WBParaSite" id="GPLIN_000987100"/>
    </source>
</evidence>
<dbReference type="InterPro" id="IPR012848">
    <property type="entry name" value="Aspartic_peptidase_N"/>
</dbReference>
<dbReference type="WBParaSite" id="GPLIN_000987100">
    <property type="protein sequence ID" value="GPLIN_000987100"/>
    <property type="gene ID" value="GPLIN_000987100"/>
</dbReference>
<feature type="region of interest" description="Disordered" evidence="2">
    <location>
        <begin position="73"/>
        <end position="116"/>
    </location>
</feature>
<evidence type="ECO:0000256" key="1">
    <source>
        <dbReference type="ARBA" id="ARBA00007447"/>
    </source>
</evidence>
<protein>
    <submittedName>
        <fullName evidence="6">A1_Propeptide domain-containing protein</fullName>
    </submittedName>
</protein>
<evidence type="ECO:0000256" key="2">
    <source>
        <dbReference type="SAM" id="MobiDB-lite"/>
    </source>
</evidence>
<feature type="domain" description="Aspartic peptidase N-terminal" evidence="4">
    <location>
        <begin position="41"/>
        <end position="65"/>
    </location>
</feature>
<evidence type="ECO:0000256" key="3">
    <source>
        <dbReference type="SAM" id="SignalP"/>
    </source>
</evidence>
<dbReference type="AlphaFoldDB" id="A0A183CAH1"/>
<reference evidence="6" key="2">
    <citation type="submission" date="2016-06" db="UniProtKB">
        <authorList>
            <consortium name="WormBaseParasite"/>
        </authorList>
    </citation>
    <scope>IDENTIFICATION</scope>
</reference>
<proteinExistence type="inferred from homology"/>
<evidence type="ECO:0000313" key="5">
    <source>
        <dbReference type="Proteomes" id="UP000050741"/>
    </source>
</evidence>
<dbReference type="Pfam" id="PF07966">
    <property type="entry name" value="A1_Propeptide"/>
    <property type="match status" value="1"/>
</dbReference>
<keyword evidence="3" id="KW-0732">Signal</keyword>
<accession>A0A183CAH1</accession>
<feature type="signal peptide" evidence="3">
    <location>
        <begin position="1"/>
        <end position="25"/>
    </location>
</feature>
<organism evidence="5 6">
    <name type="scientific">Globodera pallida</name>
    <name type="common">Potato cyst nematode worm</name>
    <name type="synonym">Heterodera pallida</name>
    <dbReference type="NCBI Taxonomy" id="36090"/>
    <lineage>
        <taxon>Eukaryota</taxon>
        <taxon>Metazoa</taxon>
        <taxon>Ecdysozoa</taxon>
        <taxon>Nematoda</taxon>
        <taxon>Chromadorea</taxon>
        <taxon>Rhabditida</taxon>
        <taxon>Tylenchina</taxon>
        <taxon>Tylenchomorpha</taxon>
        <taxon>Tylenchoidea</taxon>
        <taxon>Heteroderidae</taxon>
        <taxon>Heteroderinae</taxon>
        <taxon>Globodera</taxon>
    </lineage>
</organism>
<keyword evidence="5" id="KW-1185">Reference proteome</keyword>